<dbReference type="Proteomes" id="UP000281553">
    <property type="component" value="Unassembled WGS sequence"/>
</dbReference>
<organism evidence="1 2">
    <name type="scientific">Dibothriocephalus latus</name>
    <name type="common">Fish tapeworm</name>
    <name type="synonym">Diphyllobothrium latum</name>
    <dbReference type="NCBI Taxonomy" id="60516"/>
    <lineage>
        <taxon>Eukaryota</taxon>
        <taxon>Metazoa</taxon>
        <taxon>Spiralia</taxon>
        <taxon>Lophotrochozoa</taxon>
        <taxon>Platyhelminthes</taxon>
        <taxon>Cestoda</taxon>
        <taxon>Eucestoda</taxon>
        <taxon>Diphyllobothriidea</taxon>
        <taxon>Diphyllobothriidae</taxon>
        <taxon>Dibothriocephalus</taxon>
    </lineage>
</organism>
<gene>
    <name evidence="1" type="ORF">DILT_LOCUS14699</name>
</gene>
<name>A0A3P7MS77_DIBLA</name>
<keyword evidence="2" id="KW-1185">Reference proteome</keyword>
<dbReference type="EMBL" id="UYRU01075420">
    <property type="protein sequence ID" value="VDN25857.1"/>
    <property type="molecule type" value="Genomic_DNA"/>
</dbReference>
<sequence length="88" mass="9784">MKTTSTELLNSTSRMSVVSIERTFRTIEFTAVSTLSLPTVMGRSPTPLLMNATASHQKPYEFCSQGPSPHFVPRQCHPLALDRGRNAY</sequence>
<dbReference type="AlphaFoldDB" id="A0A3P7MS77"/>
<evidence type="ECO:0000313" key="2">
    <source>
        <dbReference type="Proteomes" id="UP000281553"/>
    </source>
</evidence>
<accession>A0A3P7MS77</accession>
<proteinExistence type="predicted"/>
<reference evidence="1 2" key="1">
    <citation type="submission" date="2018-11" db="EMBL/GenBank/DDBJ databases">
        <authorList>
            <consortium name="Pathogen Informatics"/>
        </authorList>
    </citation>
    <scope>NUCLEOTIDE SEQUENCE [LARGE SCALE GENOMIC DNA]</scope>
</reference>
<evidence type="ECO:0000313" key="1">
    <source>
        <dbReference type="EMBL" id="VDN25857.1"/>
    </source>
</evidence>
<protein>
    <submittedName>
        <fullName evidence="1">Uncharacterized protein</fullName>
    </submittedName>
</protein>